<proteinExistence type="predicted"/>
<dbReference type="AlphaFoldDB" id="A0A8J7I016"/>
<sequence>MSEQSQGKVYLVTGVRVAIDEEHRILIAGMLSESPFTQGQQESASPANSIYNFALTRQHAAFLRDRLDEFLKDES</sequence>
<dbReference type="RefSeq" id="WP_198128302.1">
    <property type="nucleotide sequence ID" value="NZ_JAECZC010000099.1"/>
</dbReference>
<comment type="caution">
    <text evidence="1">The sequence shown here is derived from an EMBL/GenBank/DDBJ whole genome shotgun (WGS) entry which is preliminary data.</text>
</comment>
<name>A0A8J7I016_9NOST</name>
<accession>A0A8J7I016</accession>
<gene>
    <name evidence="1" type="ORF">I8748_31120</name>
</gene>
<dbReference type="Proteomes" id="UP000632766">
    <property type="component" value="Unassembled WGS sequence"/>
</dbReference>
<reference evidence="1 2" key="1">
    <citation type="journal article" date="2021" name="Int. J. Syst. Evol. Microbiol.">
        <title>Amazonocrinis nigriterrae gen. nov., sp. nov., Atlanticothrix silvestris gen. nov., sp. nov. and Dendronalium phyllosphericum gen. nov., sp. nov., nostocacean cyanobacteria from Brazilian environments.</title>
        <authorList>
            <person name="Alvarenga D.O."/>
            <person name="Andreote A.P.D."/>
            <person name="Branco L.H.Z."/>
            <person name="Delbaje E."/>
            <person name="Cruz R.B."/>
            <person name="Varani A.M."/>
            <person name="Fiore M.F."/>
        </authorList>
    </citation>
    <scope>NUCLEOTIDE SEQUENCE [LARGE SCALE GENOMIC DNA]</scope>
    <source>
        <strain evidence="1 2">CENA67</strain>
    </source>
</reference>
<protein>
    <submittedName>
        <fullName evidence="1">Uncharacterized protein</fullName>
    </submittedName>
</protein>
<evidence type="ECO:0000313" key="1">
    <source>
        <dbReference type="EMBL" id="MBH8566553.1"/>
    </source>
</evidence>
<keyword evidence="2" id="KW-1185">Reference proteome</keyword>
<organism evidence="1 2">
    <name type="scientific">Amazonocrinis nigriterrae CENA67</name>
    <dbReference type="NCBI Taxonomy" id="2794033"/>
    <lineage>
        <taxon>Bacteria</taxon>
        <taxon>Bacillati</taxon>
        <taxon>Cyanobacteriota</taxon>
        <taxon>Cyanophyceae</taxon>
        <taxon>Nostocales</taxon>
        <taxon>Nostocaceae</taxon>
        <taxon>Amazonocrinis</taxon>
        <taxon>Amazonocrinis nigriterrae</taxon>
    </lineage>
</organism>
<evidence type="ECO:0000313" key="2">
    <source>
        <dbReference type="Proteomes" id="UP000632766"/>
    </source>
</evidence>
<dbReference type="EMBL" id="JAECZC010000099">
    <property type="protein sequence ID" value="MBH8566553.1"/>
    <property type="molecule type" value="Genomic_DNA"/>
</dbReference>